<feature type="binding site" evidence="7">
    <location>
        <begin position="274"/>
        <end position="278"/>
    </location>
    <ligand>
        <name>ATP</name>
        <dbReference type="ChEBI" id="CHEBI:30616"/>
    </ligand>
</feature>
<dbReference type="GO" id="GO:0000139">
    <property type="term" value="C:Golgi membrane"/>
    <property type="evidence" value="ECO:0007669"/>
    <property type="project" value="UniProtKB-SubCell"/>
</dbReference>
<keyword evidence="7" id="KW-0067">ATP-binding</keyword>
<accession>A0AAF0AV16</accession>
<dbReference type="EC" id="3.6.1.42" evidence="5"/>
<dbReference type="Pfam" id="PF01150">
    <property type="entry name" value="GDA1_CD39"/>
    <property type="match status" value="1"/>
</dbReference>
<proteinExistence type="inferred from homology"/>
<dbReference type="GO" id="GO:0017111">
    <property type="term" value="F:ribonucleoside triphosphate phosphatase activity"/>
    <property type="evidence" value="ECO:0007669"/>
    <property type="project" value="TreeGrafter"/>
</dbReference>
<dbReference type="GO" id="GO:0009134">
    <property type="term" value="P:nucleoside diphosphate catabolic process"/>
    <property type="evidence" value="ECO:0007669"/>
    <property type="project" value="TreeGrafter"/>
</dbReference>
<evidence type="ECO:0000313" key="10">
    <source>
        <dbReference type="EMBL" id="WBW72137.1"/>
    </source>
</evidence>
<evidence type="ECO:0000256" key="6">
    <source>
        <dbReference type="PIRSR" id="PIRSR600407-1"/>
    </source>
</evidence>
<gene>
    <name evidence="10" type="primary">gda1</name>
    <name evidence="10" type="ORF">SOMG_02045</name>
</gene>
<organism evidence="10 11">
    <name type="scientific">Schizosaccharomyces osmophilus</name>
    <dbReference type="NCBI Taxonomy" id="2545709"/>
    <lineage>
        <taxon>Eukaryota</taxon>
        <taxon>Fungi</taxon>
        <taxon>Dikarya</taxon>
        <taxon>Ascomycota</taxon>
        <taxon>Taphrinomycotina</taxon>
        <taxon>Schizosaccharomycetes</taxon>
        <taxon>Schizosaccharomycetales</taxon>
        <taxon>Schizosaccharomycetaceae</taxon>
        <taxon>Schizosaccharomyces</taxon>
    </lineage>
</organism>
<dbReference type="GO" id="GO:0005524">
    <property type="term" value="F:ATP binding"/>
    <property type="evidence" value="ECO:0007669"/>
    <property type="project" value="UniProtKB-KW"/>
</dbReference>
<comment type="similarity">
    <text evidence="2 8">Belongs to the GDA1/CD39 NTPase family.</text>
</comment>
<dbReference type="PANTHER" id="PTHR11782:SF83">
    <property type="entry name" value="GUANOSINE-DIPHOSPHATASE"/>
    <property type="match status" value="1"/>
</dbReference>
<dbReference type="Gene3D" id="3.30.420.40">
    <property type="match status" value="1"/>
</dbReference>
<dbReference type="GO" id="GO:0004382">
    <property type="term" value="F:GDP phosphatase activity"/>
    <property type="evidence" value="ECO:0007669"/>
    <property type="project" value="UniProtKB-EC"/>
</dbReference>
<dbReference type="GO" id="GO:0006487">
    <property type="term" value="P:protein N-linked glycosylation"/>
    <property type="evidence" value="ECO:0007669"/>
    <property type="project" value="TreeGrafter"/>
</dbReference>
<dbReference type="GeneID" id="80875527"/>
<dbReference type="Proteomes" id="UP001212411">
    <property type="component" value="Chromosome 1"/>
</dbReference>
<dbReference type="PANTHER" id="PTHR11782">
    <property type="entry name" value="ADENOSINE/GUANOSINE DIPHOSPHATASE"/>
    <property type="match status" value="1"/>
</dbReference>
<keyword evidence="3 8" id="KW-0378">Hydrolase</keyword>
<dbReference type="GO" id="GO:0045134">
    <property type="term" value="F:UDP phosphatase activity"/>
    <property type="evidence" value="ECO:0007669"/>
    <property type="project" value="TreeGrafter"/>
</dbReference>
<evidence type="ECO:0000256" key="7">
    <source>
        <dbReference type="PIRSR" id="PIRSR600407-2"/>
    </source>
</evidence>
<dbReference type="RefSeq" id="XP_056036380.1">
    <property type="nucleotide sequence ID" value="XM_056180838.1"/>
</dbReference>
<keyword evidence="7" id="KW-0547">Nucleotide-binding</keyword>
<evidence type="ECO:0000256" key="9">
    <source>
        <dbReference type="SAM" id="MobiDB-lite"/>
    </source>
</evidence>
<feature type="region of interest" description="Disordered" evidence="9">
    <location>
        <begin position="42"/>
        <end position="74"/>
    </location>
</feature>
<name>A0AAF0AV16_9SCHI</name>
<dbReference type="InterPro" id="IPR000407">
    <property type="entry name" value="GDA1_CD39_NTPase"/>
</dbReference>
<evidence type="ECO:0000313" key="11">
    <source>
        <dbReference type="Proteomes" id="UP001212411"/>
    </source>
</evidence>
<sequence>MPFSFKLSNRRRLVFVCLSLFLVFYFVWHGYSLDTSSGIRESPSVLGQETKSSITSEELNTPTSTLPSQTDQPELIPSTIISSGTATTSSEIAVPSAVSLATNQAQGCSDSFDGKKPITQYVIMIDAGSTGSRVHVYQFNNCNPTPKLEEEYFLMTEPGLSSFAGNPDGAAASLDPLLKFALEHVPEKHKNCSPIAVKATAGLRLTGELEAQTILNAVKTHLEKYPFPLAGEDSVSILDGAMEGVYAWVTINYLLGSLNVDSSESTVAVMDLGGASTQLVFEPRFYDSQQKLSEGDHKYVLEYNNKAYELYQFSHLGYGLREARKSIHKIVVNTADILRESLNADDVSYEITHPCLHLNASMQHSSTKEDGVSSNFVFNGPSLAHASLQCRALAEKILYKEKDCQLAPCSFNGVHQPKFTETFNDAPIYLISYFYDRMVDLGMPSTFTIEDMKFLADRVCSGPGSWVDFLFLTNSLRALELEPEWCLDLNYMIALLSVGYEIPNNRQLHTAKKINGKELGWCLGASLSLLSESDGEFKCTITEEES</sequence>
<dbReference type="Gene3D" id="3.30.420.150">
    <property type="entry name" value="Exopolyphosphatase. Domain 2"/>
    <property type="match status" value="1"/>
</dbReference>
<evidence type="ECO:0000256" key="3">
    <source>
        <dbReference type="ARBA" id="ARBA00022801"/>
    </source>
</evidence>
<feature type="compositionally biased region" description="Polar residues" evidence="9">
    <location>
        <begin position="42"/>
        <end position="72"/>
    </location>
</feature>
<evidence type="ECO:0000256" key="1">
    <source>
        <dbReference type="ARBA" id="ARBA00004323"/>
    </source>
</evidence>
<reference evidence="10 11" key="1">
    <citation type="journal article" date="2023" name="G3 (Bethesda)">
        <title>A high-quality reference genome for the fission yeast Schizosaccharomyces osmophilus.</title>
        <authorList>
            <person name="Jia G.S."/>
            <person name="Zhang W.C."/>
            <person name="Liang Y."/>
            <person name="Liu X.H."/>
            <person name="Rhind N."/>
            <person name="Pidoux A."/>
            <person name="Brysch-Herzberg M."/>
            <person name="Du L.L."/>
        </authorList>
    </citation>
    <scope>NUCLEOTIDE SEQUENCE [LARGE SCALE GENOMIC DNA]</scope>
    <source>
        <strain evidence="10 11">CBS 15793</strain>
    </source>
</reference>
<comment type="function">
    <text evidence="4">After transfer of sugars to endogenous macromolecular acceptors, the enzyme converts nucleoside diphosphates to nucleoside monophosphates which in turn exit the Golgi lumen in a coupled antiporter reaction, allowing entry of additional nucleotide sugar from the cytosol.</text>
</comment>
<evidence type="ECO:0000256" key="4">
    <source>
        <dbReference type="ARBA" id="ARBA00037742"/>
    </source>
</evidence>
<dbReference type="AlphaFoldDB" id="A0AAF0AV16"/>
<dbReference type="PROSITE" id="PS01238">
    <property type="entry name" value="GDA1_CD39_NTPASE"/>
    <property type="match status" value="1"/>
</dbReference>
<dbReference type="CDD" id="cd24040">
    <property type="entry name" value="ASKHA_NBD_GDA1"/>
    <property type="match status" value="1"/>
</dbReference>
<evidence type="ECO:0000256" key="2">
    <source>
        <dbReference type="ARBA" id="ARBA00009283"/>
    </source>
</evidence>
<dbReference type="KEGG" id="som:SOMG_02045"/>
<comment type="subcellular location">
    <subcellularLocation>
        <location evidence="1">Golgi apparatus membrane</location>
        <topology evidence="1">Single-pass type II membrane protein</topology>
    </subcellularLocation>
</comment>
<feature type="active site" description="Proton acceptor" evidence="6">
    <location>
        <position position="243"/>
    </location>
</feature>
<evidence type="ECO:0000256" key="5">
    <source>
        <dbReference type="ARBA" id="ARBA00038903"/>
    </source>
</evidence>
<evidence type="ECO:0000256" key="8">
    <source>
        <dbReference type="RuleBase" id="RU003833"/>
    </source>
</evidence>
<dbReference type="EMBL" id="CP115611">
    <property type="protein sequence ID" value="WBW72137.1"/>
    <property type="molecule type" value="Genomic_DNA"/>
</dbReference>
<keyword evidence="11" id="KW-1185">Reference proteome</keyword>
<protein>
    <recommendedName>
        <fullName evidence="5">guanosine-diphosphatase</fullName>
        <ecNumber evidence="5">3.6.1.42</ecNumber>
    </recommendedName>
</protein>